<proteinExistence type="predicted"/>
<dbReference type="PRINTS" id="PR00420">
    <property type="entry name" value="RNGMNOXGNASE"/>
</dbReference>
<accession>A0A6A6WXA4</accession>
<dbReference type="Pfam" id="PF22607">
    <property type="entry name" value="FAD_binding-like"/>
    <property type="match status" value="1"/>
</dbReference>
<dbReference type="SUPFAM" id="SSF51905">
    <property type="entry name" value="FAD/NAD(P)-binding domain"/>
    <property type="match status" value="1"/>
</dbReference>
<dbReference type="InterPro" id="IPR054707">
    <property type="entry name" value="DhpH_subs-bd"/>
</dbReference>
<dbReference type="OrthoDB" id="16820at2759"/>
<evidence type="ECO:0000259" key="1">
    <source>
        <dbReference type="Pfam" id="PF22607"/>
    </source>
</evidence>
<gene>
    <name evidence="2" type="ORF">K505DRAFT_353136</name>
</gene>
<dbReference type="Gene3D" id="3.30.9.60">
    <property type="match status" value="1"/>
</dbReference>
<evidence type="ECO:0000313" key="2">
    <source>
        <dbReference type="EMBL" id="KAF2788524.1"/>
    </source>
</evidence>
<dbReference type="InterPro" id="IPR053212">
    <property type="entry name" value="DHP_3-monooxygenase"/>
</dbReference>
<evidence type="ECO:0000313" key="3">
    <source>
        <dbReference type="Proteomes" id="UP000799757"/>
    </source>
</evidence>
<dbReference type="PANTHER" id="PTHR47469">
    <property type="entry name" value="MONOOXYGENASE-LIKE"/>
    <property type="match status" value="1"/>
</dbReference>
<name>A0A6A6WXA4_9PLEO</name>
<dbReference type="SUPFAM" id="SSF54373">
    <property type="entry name" value="FAD-linked reductases, C-terminal domain"/>
    <property type="match status" value="1"/>
</dbReference>
<dbReference type="PANTHER" id="PTHR47469:SF2">
    <property type="entry name" value="OS06G0597600 PROTEIN"/>
    <property type="match status" value="1"/>
</dbReference>
<reference evidence="2" key="1">
    <citation type="journal article" date="2020" name="Stud. Mycol.">
        <title>101 Dothideomycetes genomes: a test case for predicting lifestyles and emergence of pathogens.</title>
        <authorList>
            <person name="Haridas S."/>
            <person name="Albert R."/>
            <person name="Binder M."/>
            <person name="Bloem J."/>
            <person name="Labutti K."/>
            <person name="Salamov A."/>
            <person name="Andreopoulos B."/>
            <person name="Baker S."/>
            <person name="Barry K."/>
            <person name="Bills G."/>
            <person name="Bluhm B."/>
            <person name="Cannon C."/>
            <person name="Castanera R."/>
            <person name="Culley D."/>
            <person name="Daum C."/>
            <person name="Ezra D."/>
            <person name="Gonzalez J."/>
            <person name="Henrissat B."/>
            <person name="Kuo A."/>
            <person name="Liang C."/>
            <person name="Lipzen A."/>
            <person name="Lutzoni F."/>
            <person name="Magnuson J."/>
            <person name="Mondo S."/>
            <person name="Nolan M."/>
            <person name="Ohm R."/>
            <person name="Pangilinan J."/>
            <person name="Park H.-J."/>
            <person name="Ramirez L."/>
            <person name="Alfaro M."/>
            <person name="Sun H."/>
            <person name="Tritt A."/>
            <person name="Yoshinaga Y."/>
            <person name="Zwiers L.-H."/>
            <person name="Turgeon B."/>
            <person name="Goodwin S."/>
            <person name="Spatafora J."/>
            <person name="Crous P."/>
            <person name="Grigoriev I."/>
        </authorList>
    </citation>
    <scope>NUCLEOTIDE SEQUENCE</scope>
    <source>
        <strain evidence="2">CBS 109.77</strain>
    </source>
</reference>
<dbReference type="AlphaFoldDB" id="A0A6A6WXA4"/>
<dbReference type="EMBL" id="MU002208">
    <property type="protein sequence ID" value="KAF2788524.1"/>
    <property type="molecule type" value="Genomic_DNA"/>
</dbReference>
<keyword evidence="3" id="KW-1185">Reference proteome</keyword>
<dbReference type="Gene3D" id="3.50.50.60">
    <property type="entry name" value="FAD/NAD(P)-binding domain"/>
    <property type="match status" value="1"/>
</dbReference>
<protein>
    <submittedName>
        <fullName evidence="2">FAD/NAD(P)-binding domain-containing protein</fullName>
    </submittedName>
</protein>
<dbReference type="InterPro" id="IPR036188">
    <property type="entry name" value="FAD/NAD-bd_sf"/>
</dbReference>
<organism evidence="2 3">
    <name type="scientific">Melanomma pulvis-pyrius CBS 109.77</name>
    <dbReference type="NCBI Taxonomy" id="1314802"/>
    <lineage>
        <taxon>Eukaryota</taxon>
        <taxon>Fungi</taxon>
        <taxon>Dikarya</taxon>
        <taxon>Ascomycota</taxon>
        <taxon>Pezizomycotina</taxon>
        <taxon>Dothideomycetes</taxon>
        <taxon>Pleosporomycetidae</taxon>
        <taxon>Pleosporales</taxon>
        <taxon>Melanommataceae</taxon>
        <taxon>Melanomma</taxon>
    </lineage>
</organism>
<dbReference type="Proteomes" id="UP000799757">
    <property type="component" value="Unassembled WGS sequence"/>
</dbReference>
<sequence length="422" mass="47620">MGSLHSPTTLEVVIIGGSISGLMCGIALKHAGHNIQILEQDQDVRQSHMAGICLGRDVQRFLQLHDRVSHPFTINSNKILLLNQNAEKLLLVNVQRVVSSWDALYYRLRANFDAYRSTYYQNPPVARAGYGKAVYSSGKMVLNIQNMKNDARMEVTVKDTATKKITRVHADIVIGADGPNSFVRRKYLPSCSRKYAGYIVWRGVVAESEVSPKTLETFSKNVTVFMKSRQHCLVYVIPGPHGSLQPGQRYLNFALADAETGHRHRNTVPSGRVREDVWIKQLQNAIETPLPPPFLDVISQIRIPFIQVITEVSSPRVMFEEGKVLLIGDGLSLIRPHTAFSASQAAFHTLTLADCLAQGLDMLEWEKTVLRFGYLHNVQSWWFGNFYQGNITCISALCYWFLCIADVIGSWWTNRERLLRTT</sequence>
<feature type="domain" description="2,6-dihydroxypyridine 3-monooxygenase substrate binding" evidence="1">
    <location>
        <begin position="195"/>
        <end position="310"/>
    </location>
</feature>